<evidence type="ECO:0000256" key="2">
    <source>
        <dbReference type="ARBA" id="ARBA00023125"/>
    </source>
</evidence>
<evidence type="ECO:0000259" key="4">
    <source>
        <dbReference type="PROSITE" id="PS50987"/>
    </source>
</evidence>
<dbReference type="AlphaFoldDB" id="A0A831XDM8"/>
<sequence>MKKTARMFKALSDETRLRILSLLMEGELCVCDLMTVLRLPQSTVSRHLANLRHTGWVTDRREGLWIYYSLNRGEGELRDGLLSLLRLHLPALECAETDRKRLMESSDSNKCA</sequence>
<reference evidence="5" key="1">
    <citation type="journal article" date="2020" name="mSystems">
        <title>Genome- and Community-Level Interaction Insights into Carbon Utilization and Element Cycling Functions of Hydrothermarchaeota in Hydrothermal Sediment.</title>
        <authorList>
            <person name="Zhou Z."/>
            <person name="Liu Y."/>
            <person name="Xu W."/>
            <person name="Pan J."/>
            <person name="Luo Z.H."/>
            <person name="Li M."/>
        </authorList>
    </citation>
    <scope>NUCLEOTIDE SEQUENCE [LARGE SCALE GENOMIC DNA]</scope>
    <source>
        <strain evidence="5">SpSt-349</strain>
    </source>
</reference>
<comment type="caution">
    <text evidence="5">The sequence shown here is derived from an EMBL/GenBank/DDBJ whole genome shotgun (WGS) entry which is preliminary data.</text>
</comment>
<evidence type="ECO:0000256" key="1">
    <source>
        <dbReference type="ARBA" id="ARBA00023015"/>
    </source>
</evidence>
<dbReference type="InterPro" id="IPR051081">
    <property type="entry name" value="HTH_MetalResp_TranReg"/>
</dbReference>
<name>A0A831XDM8_GEOME</name>
<dbReference type="InterPro" id="IPR036390">
    <property type="entry name" value="WH_DNA-bd_sf"/>
</dbReference>
<evidence type="ECO:0000313" key="5">
    <source>
        <dbReference type="EMBL" id="HEN41562.1"/>
    </source>
</evidence>
<gene>
    <name evidence="5" type="ORF">ENQ87_04165</name>
</gene>
<dbReference type="SUPFAM" id="SSF46785">
    <property type="entry name" value="Winged helix' DNA-binding domain"/>
    <property type="match status" value="1"/>
</dbReference>
<dbReference type="PRINTS" id="PR00778">
    <property type="entry name" value="HTHARSR"/>
</dbReference>
<dbReference type="GO" id="GO:0003700">
    <property type="term" value="F:DNA-binding transcription factor activity"/>
    <property type="evidence" value="ECO:0007669"/>
    <property type="project" value="InterPro"/>
</dbReference>
<dbReference type="PANTHER" id="PTHR33154:SF18">
    <property type="entry name" value="ARSENICAL RESISTANCE OPERON REPRESSOR"/>
    <property type="match status" value="1"/>
</dbReference>
<organism evidence="5">
    <name type="scientific">Geobacter metallireducens</name>
    <dbReference type="NCBI Taxonomy" id="28232"/>
    <lineage>
        <taxon>Bacteria</taxon>
        <taxon>Pseudomonadati</taxon>
        <taxon>Thermodesulfobacteriota</taxon>
        <taxon>Desulfuromonadia</taxon>
        <taxon>Geobacterales</taxon>
        <taxon>Geobacteraceae</taxon>
        <taxon>Geobacter</taxon>
    </lineage>
</organism>
<feature type="domain" description="HTH arsR-type" evidence="4">
    <location>
        <begin position="1"/>
        <end position="93"/>
    </location>
</feature>
<proteinExistence type="predicted"/>
<keyword evidence="3" id="KW-0804">Transcription</keyword>
<dbReference type="InterPro" id="IPR036388">
    <property type="entry name" value="WH-like_DNA-bd_sf"/>
</dbReference>
<protein>
    <submittedName>
        <fullName evidence="5">ArsR family transcriptional regulator</fullName>
    </submittedName>
</protein>
<dbReference type="InterPro" id="IPR001845">
    <property type="entry name" value="HTH_ArsR_DNA-bd_dom"/>
</dbReference>
<keyword evidence="2" id="KW-0238">DNA-binding</keyword>
<keyword evidence="1" id="KW-0805">Transcription regulation</keyword>
<dbReference type="NCBIfam" id="NF033788">
    <property type="entry name" value="HTH_metalloreg"/>
    <property type="match status" value="1"/>
</dbReference>
<dbReference type="CDD" id="cd00090">
    <property type="entry name" value="HTH_ARSR"/>
    <property type="match status" value="1"/>
</dbReference>
<dbReference type="Pfam" id="PF01022">
    <property type="entry name" value="HTH_5"/>
    <property type="match status" value="1"/>
</dbReference>
<dbReference type="PROSITE" id="PS50987">
    <property type="entry name" value="HTH_ARSR_2"/>
    <property type="match status" value="1"/>
</dbReference>
<accession>A0A831XDM8</accession>
<evidence type="ECO:0000256" key="3">
    <source>
        <dbReference type="ARBA" id="ARBA00023163"/>
    </source>
</evidence>
<dbReference type="InterPro" id="IPR011991">
    <property type="entry name" value="ArsR-like_HTH"/>
</dbReference>
<dbReference type="EMBL" id="DSOV01000012">
    <property type="protein sequence ID" value="HEN41562.1"/>
    <property type="molecule type" value="Genomic_DNA"/>
</dbReference>
<dbReference type="PANTHER" id="PTHR33154">
    <property type="entry name" value="TRANSCRIPTIONAL REGULATOR, ARSR FAMILY"/>
    <property type="match status" value="1"/>
</dbReference>
<dbReference type="SMART" id="SM00418">
    <property type="entry name" value="HTH_ARSR"/>
    <property type="match status" value="1"/>
</dbReference>
<dbReference type="GO" id="GO:0003677">
    <property type="term" value="F:DNA binding"/>
    <property type="evidence" value="ECO:0007669"/>
    <property type="project" value="UniProtKB-KW"/>
</dbReference>
<dbReference type="Gene3D" id="1.10.10.10">
    <property type="entry name" value="Winged helix-like DNA-binding domain superfamily/Winged helix DNA-binding domain"/>
    <property type="match status" value="1"/>
</dbReference>